<gene>
    <name evidence="1" type="ORF">SCABRO_01826</name>
</gene>
<dbReference type="EMBL" id="JRYO01000134">
    <property type="protein sequence ID" value="KHE92406.1"/>
    <property type="molecule type" value="Genomic_DNA"/>
</dbReference>
<sequence length="90" mass="9964">MKVRKSVLRIMNKYCFSILISCLILFVNNVMAGETSKNILPGFQEEVSKFLEKHKGKSIDEKDSAIMARAVFDSDKAMPGPGLKPGEKAS</sequence>
<accession>A0A0B0EK81</accession>
<name>A0A0B0EK81_9BACT</name>
<proteinExistence type="predicted"/>
<protein>
    <submittedName>
        <fullName evidence="1">Uncharacterized protein</fullName>
    </submittedName>
</protein>
<dbReference type="AlphaFoldDB" id="A0A0B0EK81"/>
<evidence type="ECO:0000313" key="1">
    <source>
        <dbReference type="EMBL" id="KHE92406.1"/>
    </source>
</evidence>
<organism evidence="1 2">
    <name type="scientific">Candidatus Scalindua brodae</name>
    <dbReference type="NCBI Taxonomy" id="237368"/>
    <lineage>
        <taxon>Bacteria</taxon>
        <taxon>Pseudomonadati</taxon>
        <taxon>Planctomycetota</taxon>
        <taxon>Candidatus Brocadiia</taxon>
        <taxon>Candidatus Brocadiales</taxon>
        <taxon>Candidatus Scalinduaceae</taxon>
        <taxon>Candidatus Scalindua</taxon>
    </lineage>
</organism>
<comment type="caution">
    <text evidence="1">The sequence shown here is derived from an EMBL/GenBank/DDBJ whole genome shotgun (WGS) entry which is preliminary data.</text>
</comment>
<reference evidence="1 2" key="1">
    <citation type="submission" date="2014-10" db="EMBL/GenBank/DDBJ databases">
        <title>Draft genome of anammox bacterium scalindua brodae, obtained using differential coverage binning of sequence data from two enrichment reactors.</title>
        <authorList>
            <person name="Speth D.R."/>
            <person name="Russ L."/>
            <person name="Kartal B."/>
            <person name="Op den Camp H.J."/>
            <person name="Dutilh B.E."/>
            <person name="Jetten M.S."/>
        </authorList>
    </citation>
    <scope>NUCLEOTIDE SEQUENCE [LARGE SCALE GENOMIC DNA]</scope>
    <source>
        <strain evidence="1">RU1</strain>
    </source>
</reference>
<evidence type="ECO:0000313" key="2">
    <source>
        <dbReference type="Proteomes" id="UP000030652"/>
    </source>
</evidence>
<dbReference type="Proteomes" id="UP000030652">
    <property type="component" value="Unassembled WGS sequence"/>
</dbReference>